<protein>
    <submittedName>
        <fullName evidence="1">Uncharacterized protein</fullName>
    </submittedName>
</protein>
<name>A0A409WDR2_PSICY</name>
<dbReference type="OrthoDB" id="3065650at2759"/>
<accession>A0A409WDR2</accession>
<organism evidence="1 2">
    <name type="scientific">Psilocybe cyanescens</name>
    <dbReference type="NCBI Taxonomy" id="93625"/>
    <lineage>
        <taxon>Eukaryota</taxon>
        <taxon>Fungi</taxon>
        <taxon>Dikarya</taxon>
        <taxon>Basidiomycota</taxon>
        <taxon>Agaricomycotina</taxon>
        <taxon>Agaricomycetes</taxon>
        <taxon>Agaricomycetidae</taxon>
        <taxon>Agaricales</taxon>
        <taxon>Agaricineae</taxon>
        <taxon>Strophariaceae</taxon>
        <taxon>Psilocybe</taxon>
    </lineage>
</organism>
<dbReference type="InParanoid" id="A0A409WDR2"/>
<gene>
    <name evidence="1" type="ORF">CVT25_015703</name>
</gene>
<keyword evidence="2" id="KW-1185">Reference proteome</keyword>
<sequence>MHDDPTSRANLKDTKRKLIIRRLHQVLKEAQDDVAIGTGFERKGRWQARVSAKGGQTGTEELVANGNVANAIAAATTQSAKDSAKRLQIFRASKAPALECLSAARVTSTRPLVLGDYLFIFADDKIQIGQVITLYEKPGGKNAKNHAVSTTGNICGLSRVSVQVFEYSHGRQFTSKPTASISLNVHQFLHLPPCFVLTLLASKPQTINVSGFSLSPVDMTLFATLIEGLPAIKKAMKAFKKRKLDILFV</sequence>
<reference evidence="1 2" key="1">
    <citation type="journal article" date="2018" name="Evol. Lett.">
        <title>Horizontal gene cluster transfer increased hallucinogenic mushroom diversity.</title>
        <authorList>
            <person name="Reynolds H.T."/>
            <person name="Vijayakumar V."/>
            <person name="Gluck-Thaler E."/>
            <person name="Korotkin H.B."/>
            <person name="Matheny P.B."/>
            <person name="Slot J.C."/>
        </authorList>
    </citation>
    <scope>NUCLEOTIDE SEQUENCE [LARGE SCALE GENOMIC DNA]</scope>
    <source>
        <strain evidence="1 2">2631</strain>
    </source>
</reference>
<proteinExistence type="predicted"/>
<evidence type="ECO:0000313" key="2">
    <source>
        <dbReference type="Proteomes" id="UP000283269"/>
    </source>
</evidence>
<dbReference type="AlphaFoldDB" id="A0A409WDR2"/>
<dbReference type="Proteomes" id="UP000283269">
    <property type="component" value="Unassembled WGS sequence"/>
</dbReference>
<evidence type="ECO:0000313" key="1">
    <source>
        <dbReference type="EMBL" id="PPQ76654.1"/>
    </source>
</evidence>
<dbReference type="STRING" id="93625.A0A409WDR2"/>
<comment type="caution">
    <text evidence="1">The sequence shown here is derived from an EMBL/GenBank/DDBJ whole genome shotgun (WGS) entry which is preliminary data.</text>
</comment>
<dbReference type="EMBL" id="NHYD01003485">
    <property type="protein sequence ID" value="PPQ76654.1"/>
    <property type="molecule type" value="Genomic_DNA"/>
</dbReference>